<evidence type="ECO:0000313" key="3">
    <source>
        <dbReference type="Proteomes" id="UP000034581"/>
    </source>
</evidence>
<dbReference type="STRING" id="1618350.UR67_C0002G0190"/>
<evidence type="ECO:0000313" key="2">
    <source>
        <dbReference type="EMBL" id="KKP70070.1"/>
    </source>
</evidence>
<evidence type="ECO:0000256" key="1">
    <source>
        <dbReference type="SAM" id="Phobius"/>
    </source>
</evidence>
<organism evidence="2 3">
    <name type="scientific">candidate division CPR3 bacterium GW2011_GWF2_35_18</name>
    <dbReference type="NCBI Taxonomy" id="1618350"/>
    <lineage>
        <taxon>Bacteria</taxon>
        <taxon>Bacteria division CPR3</taxon>
    </lineage>
</organism>
<accession>A0A0G0E3Z4</accession>
<gene>
    <name evidence="2" type="ORF">UR67_C0002G0190</name>
</gene>
<feature type="transmembrane region" description="Helical" evidence="1">
    <location>
        <begin position="98"/>
        <end position="116"/>
    </location>
</feature>
<feature type="transmembrane region" description="Helical" evidence="1">
    <location>
        <begin position="136"/>
        <end position="158"/>
    </location>
</feature>
<keyword evidence="1" id="KW-0812">Transmembrane</keyword>
<comment type="caution">
    <text evidence="2">The sequence shown here is derived from an EMBL/GenBank/DDBJ whole genome shotgun (WGS) entry which is preliminary data.</text>
</comment>
<reference evidence="2 3" key="1">
    <citation type="journal article" date="2015" name="Nature">
        <title>rRNA introns, odd ribosomes, and small enigmatic genomes across a large radiation of phyla.</title>
        <authorList>
            <person name="Brown C.T."/>
            <person name="Hug L.A."/>
            <person name="Thomas B.C."/>
            <person name="Sharon I."/>
            <person name="Castelle C.J."/>
            <person name="Singh A."/>
            <person name="Wilkins M.J."/>
            <person name="Williams K.H."/>
            <person name="Banfield J.F."/>
        </authorList>
    </citation>
    <scope>NUCLEOTIDE SEQUENCE [LARGE SCALE GENOMIC DNA]</scope>
</reference>
<dbReference type="EMBL" id="LBQB01000002">
    <property type="protein sequence ID" value="KKP70070.1"/>
    <property type="molecule type" value="Genomic_DNA"/>
</dbReference>
<feature type="transmembrane region" description="Helical" evidence="1">
    <location>
        <begin position="170"/>
        <end position="192"/>
    </location>
</feature>
<protein>
    <recommendedName>
        <fullName evidence="4">Histidine kinase N-terminal 7TM region domain-containing protein</fullName>
    </recommendedName>
</protein>
<keyword evidence="1" id="KW-0472">Membrane</keyword>
<sequence length="227" mass="25017">MPLSTITFIITTLFLLVSALMVFNSYRENKSVILKYFSGFLFGIAFASGSWGTGSLLASSDPQIASFTYPFGVLCGGIGLTFFTRVGFNFTLPKFEKIIFWLLICGNIGFATFLLFKLPDVKISDSGVTLWLINSFQAFCVITIGIGMTILNLGLFIYQSLKVTKKILKIRSILISIAFLFYMTGGLAHNIATTQISLILIDTVTTLGAGLLVFAIYLPRFTKNNQE</sequence>
<keyword evidence="1" id="KW-1133">Transmembrane helix</keyword>
<dbReference type="Proteomes" id="UP000034581">
    <property type="component" value="Unassembled WGS sequence"/>
</dbReference>
<feature type="transmembrane region" description="Helical" evidence="1">
    <location>
        <begin position="64"/>
        <end position="86"/>
    </location>
</feature>
<name>A0A0G0E3Z4_UNCC3</name>
<evidence type="ECO:0008006" key="4">
    <source>
        <dbReference type="Google" id="ProtNLM"/>
    </source>
</evidence>
<feature type="transmembrane region" description="Helical" evidence="1">
    <location>
        <begin position="6"/>
        <end position="26"/>
    </location>
</feature>
<feature type="transmembrane region" description="Helical" evidence="1">
    <location>
        <begin position="33"/>
        <end position="52"/>
    </location>
</feature>
<dbReference type="AlphaFoldDB" id="A0A0G0E3Z4"/>
<feature type="transmembrane region" description="Helical" evidence="1">
    <location>
        <begin position="198"/>
        <end position="218"/>
    </location>
</feature>
<proteinExistence type="predicted"/>